<accession>A0A918L0G9</accession>
<sequence length="208" mass="21199">MSPRRRALTGIGLYARSRGLPLALALLAGVCALVVAAAHRTDGAYAAPGWWASVVVLGPLSAAALIGASLYAPSDELDRTAVRPWWPRRLVHLLALSALACVPLALTGSGEGSASVTAALVRNLLGCVGVTAASAVLVGARLSWLPALCCVGAVHLASSEVRGWAVGVWGWPTRPGQEAGAWLAADVVFVLGAALHAARGPRPEGPRA</sequence>
<keyword evidence="1" id="KW-0472">Membrane</keyword>
<organism evidence="2 3">
    <name type="scientific">Streptomyces humidus</name>
    <dbReference type="NCBI Taxonomy" id="52259"/>
    <lineage>
        <taxon>Bacteria</taxon>
        <taxon>Bacillati</taxon>
        <taxon>Actinomycetota</taxon>
        <taxon>Actinomycetes</taxon>
        <taxon>Kitasatosporales</taxon>
        <taxon>Streptomycetaceae</taxon>
        <taxon>Streptomyces</taxon>
    </lineage>
</organism>
<gene>
    <name evidence="2" type="ORF">GCM10010269_00340</name>
</gene>
<evidence type="ECO:0000256" key="1">
    <source>
        <dbReference type="SAM" id="Phobius"/>
    </source>
</evidence>
<comment type="caution">
    <text evidence="2">The sequence shown here is derived from an EMBL/GenBank/DDBJ whole genome shotgun (WGS) entry which is preliminary data.</text>
</comment>
<feature type="transmembrane region" description="Helical" evidence="1">
    <location>
        <begin position="20"/>
        <end position="38"/>
    </location>
</feature>
<dbReference type="EMBL" id="BMTL01000001">
    <property type="protein sequence ID" value="GGR65790.1"/>
    <property type="molecule type" value="Genomic_DNA"/>
</dbReference>
<dbReference type="AlphaFoldDB" id="A0A918L0G9"/>
<keyword evidence="3" id="KW-1185">Reference proteome</keyword>
<reference evidence="2" key="2">
    <citation type="submission" date="2020-09" db="EMBL/GenBank/DDBJ databases">
        <authorList>
            <person name="Sun Q."/>
            <person name="Ohkuma M."/>
        </authorList>
    </citation>
    <scope>NUCLEOTIDE SEQUENCE</scope>
    <source>
        <strain evidence="2">JCM 4386</strain>
    </source>
</reference>
<proteinExistence type="predicted"/>
<feature type="transmembrane region" description="Helical" evidence="1">
    <location>
        <begin position="90"/>
        <end position="108"/>
    </location>
</feature>
<feature type="transmembrane region" description="Helical" evidence="1">
    <location>
        <begin position="50"/>
        <end position="70"/>
    </location>
</feature>
<feature type="transmembrane region" description="Helical" evidence="1">
    <location>
        <begin position="120"/>
        <end position="138"/>
    </location>
</feature>
<name>A0A918L0G9_9ACTN</name>
<dbReference type="RefSeq" id="WP_229877624.1">
    <property type="nucleotide sequence ID" value="NZ_BMTL01000001.1"/>
</dbReference>
<dbReference type="Proteomes" id="UP000606194">
    <property type="component" value="Unassembled WGS sequence"/>
</dbReference>
<keyword evidence="1" id="KW-1133">Transmembrane helix</keyword>
<evidence type="ECO:0000313" key="2">
    <source>
        <dbReference type="EMBL" id="GGR65790.1"/>
    </source>
</evidence>
<evidence type="ECO:0000313" key="3">
    <source>
        <dbReference type="Proteomes" id="UP000606194"/>
    </source>
</evidence>
<reference evidence="2" key="1">
    <citation type="journal article" date="2014" name="Int. J. Syst. Evol. Microbiol.">
        <title>Complete genome sequence of Corynebacterium casei LMG S-19264T (=DSM 44701T), isolated from a smear-ripened cheese.</title>
        <authorList>
            <consortium name="US DOE Joint Genome Institute (JGI-PGF)"/>
            <person name="Walter F."/>
            <person name="Albersmeier A."/>
            <person name="Kalinowski J."/>
            <person name="Ruckert C."/>
        </authorList>
    </citation>
    <scope>NUCLEOTIDE SEQUENCE</scope>
    <source>
        <strain evidence="2">JCM 4386</strain>
    </source>
</reference>
<protein>
    <submittedName>
        <fullName evidence="2">Uncharacterized protein</fullName>
    </submittedName>
</protein>
<keyword evidence="1" id="KW-0812">Transmembrane</keyword>